<comment type="similarity">
    <text evidence="1">Belongs to the CbxX/CfxQ family.</text>
</comment>
<feature type="domain" description="AAA+ ATPase" evidence="4">
    <location>
        <begin position="87"/>
        <end position="223"/>
    </location>
</feature>
<dbReference type="InterPro" id="IPR041627">
    <property type="entry name" value="AAA_lid_6"/>
</dbReference>
<dbReference type="PANTHER" id="PTHR43392:SF2">
    <property type="entry name" value="AAA-TYPE ATPASE FAMILY PROTEIN _ ANKYRIN REPEAT FAMILY PROTEIN"/>
    <property type="match status" value="1"/>
</dbReference>
<evidence type="ECO:0000256" key="2">
    <source>
        <dbReference type="ARBA" id="ARBA00022741"/>
    </source>
</evidence>
<keyword evidence="6" id="KW-1185">Reference proteome</keyword>
<dbReference type="CDD" id="cd00009">
    <property type="entry name" value="AAA"/>
    <property type="match status" value="1"/>
</dbReference>
<evidence type="ECO:0000256" key="3">
    <source>
        <dbReference type="ARBA" id="ARBA00022840"/>
    </source>
</evidence>
<dbReference type="InterPro" id="IPR027417">
    <property type="entry name" value="P-loop_NTPase"/>
</dbReference>
<dbReference type="InterPro" id="IPR000641">
    <property type="entry name" value="CbxX/CfxQ"/>
</dbReference>
<dbReference type="InterPro" id="IPR050773">
    <property type="entry name" value="CbxX/CfxQ_RuBisCO_ESX"/>
</dbReference>
<dbReference type="Pfam" id="PF00004">
    <property type="entry name" value="AAA"/>
    <property type="match status" value="1"/>
</dbReference>
<keyword evidence="3" id="KW-0067">ATP-binding</keyword>
<dbReference type="Gene3D" id="3.40.50.300">
    <property type="entry name" value="P-loop containing nucleotide triphosphate hydrolases"/>
    <property type="match status" value="1"/>
</dbReference>
<gene>
    <name evidence="5" type="ORF">SAMN05421790_101343</name>
</gene>
<protein>
    <submittedName>
        <fullName evidence="5">Stage V sporulation protein K</fullName>
    </submittedName>
</protein>
<dbReference type="GO" id="GO:0005524">
    <property type="term" value="F:ATP binding"/>
    <property type="evidence" value="ECO:0007669"/>
    <property type="project" value="UniProtKB-KW"/>
</dbReference>
<dbReference type="FunFam" id="3.40.50.300:FF:000216">
    <property type="entry name" value="Type VII secretion ATPase EccA"/>
    <property type="match status" value="1"/>
</dbReference>
<dbReference type="Gene3D" id="1.10.8.60">
    <property type="match status" value="1"/>
</dbReference>
<dbReference type="InterPro" id="IPR003959">
    <property type="entry name" value="ATPase_AAA_core"/>
</dbReference>
<dbReference type="RefSeq" id="WP_009708701.1">
    <property type="nucleotide sequence ID" value="NZ_CP048103.1"/>
</dbReference>
<dbReference type="SUPFAM" id="SSF52540">
    <property type="entry name" value="P-loop containing nucleoside triphosphate hydrolases"/>
    <property type="match status" value="1"/>
</dbReference>
<dbReference type="EMBL" id="FTOD01000001">
    <property type="protein sequence ID" value="SIS40317.1"/>
    <property type="molecule type" value="Genomic_DNA"/>
</dbReference>
<organism evidence="5 6">
    <name type="scientific">Kroppenstedtia eburnea</name>
    <dbReference type="NCBI Taxonomy" id="714067"/>
    <lineage>
        <taxon>Bacteria</taxon>
        <taxon>Bacillati</taxon>
        <taxon>Bacillota</taxon>
        <taxon>Bacilli</taxon>
        <taxon>Bacillales</taxon>
        <taxon>Thermoactinomycetaceae</taxon>
        <taxon>Kroppenstedtia</taxon>
    </lineage>
</organism>
<dbReference type="AlphaFoldDB" id="A0A1N7ITF6"/>
<keyword evidence="2" id="KW-0547">Nucleotide-binding</keyword>
<reference evidence="6" key="1">
    <citation type="submission" date="2017-01" db="EMBL/GenBank/DDBJ databases">
        <authorList>
            <person name="Varghese N."/>
            <person name="Submissions S."/>
        </authorList>
    </citation>
    <scope>NUCLEOTIDE SEQUENCE [LARGE SCALE GENOMIC DNA]</scope>
    <source>
        <strain evidence="6">DSM 45196</strain>
    </source>
</reference>
<evidence type="ECO:0000256" key="1">
    <source>
        <dbReference type="ARBA" id="ARBA00010378"/>
    </source>
</evidence>
<accession>A0A1N7ITF6</accession>
<dbReference type="InterPro" id="IPR003593">
    <property type="entry name" value="AAA+_ATPase"/>
</dbReference>
<dbReference type="Pfam" id="PF17866">
    <property type="entry name" value="AAA_lid_6"/>
    <property type="match status" value="1"/>
</dbReference>
<evidence type="ECO:0000313" key="5">
    <source>
        <dbReference type="EMBL" id="SIS40317.1"/>
    </source>
</evidence>
<evidence type="ECO:0000259" key="4">
    <source>
        <dbReference type="SMART" id="SM00382"/>
    </source>
</evidence>
<proteinExistence type="inferred from homology"/>
<evidence type="ECO:0000313" key="6">
    <source>
        <dbReference type="Proteomes" id="UP000186795"/>
    </source>
</evidence>
<dbReference type="PRINTS" id="PR00819">
    <property type="entry name" value="CBXCFQXSUPER"/>
</dbReference>
<dbReference type="PANTHER" id="PTHR43392">
    <property type="entry name" value="AAA-TYPE ATPASE FAMILY PROTEIN / ANKYRIN REPEAT FAMILY PROTEIN"/>
    <property type="match status" value="1"/>
</dbReference>
<dbReference type="Proteomes" id="UP000186795">
    <property type="component" value="Unassembled WGS sequence"/>
</dbReference>
<dbReference type="GO" id="GO:0016887">
    <property type="term" value="F:ATP hydrolysis activity"/>
    <property type="evidence" value="ECO:0007669"/>
    <property type="project" value="InterPro"/>
</dbReference>
<dbReference type="SMART" id="SM00382">
    <property type="entry name" value="AAA"/>
    <property type="match status" value="1"/>
</dbReference>
<name>A0A1N7ITF6_9BACL</name>
<dbReference type="OrthoDB" id="9806903at2"/>
<sequence length="323" mass="36758">MASRVITKEPHRFHVVLDHGKRNTSFQSRDLPGLSREGDEHLPLRRCMEELDRLVGLSGIKSFIHEIYAWLTVGKRRSAAGLMTENQVLHMVFEGNPGTGKTTVARIMGHLLKEMDILSKGHLLEVERADLVGEYIGHTAQKTREHVKQALGGILFIDEAYSLSRGGEKDFGKEAIDTLVKSMEDHKNDFVLILAGYPGEMKRFLRSNPGLPSRFPIHLRFPDFSVDELVRIARGMVEERQYRFSGPALEKLRRHLAKGVAIPGESFGNGRYVRNLVEQAIRNQAVRLLDSRYVSRDELMMLQSEDLSFPKKKETELPFRFAP</sequence>